<evidence type="ECO:0000256" key="1">
    <source>
        <dbReference type="SAM" id="Phobius"/>
    </source>
</evidence>
<protein>
    <submittedName>
        <fullName evidence="2">Uncharacterized protein</fullName>
    </submittedName>
</protein>
<name>A0AAE3XSW4_9BACT</name>
<sequence length="165" mass="18966">MVSKYKSTIIGFYFAIPSFIMIIDELEIISIIVIITLFPVAVPLELLGDRFFDSHDLISLIVVLVLLSLFVLTTYYYLKKLLKEGSEGKPFKVLGLWIYFILLLFIIHPLVFYIWSMIHSESAGDGQFIFGVIDTFPISSFLFVVLGATVDYFRRVNTFDEKIND</sequence>
<dbReference type="AlphaFoldDB" id="A0AAE3XSW4"/>
<comment type="caution">
    <text evidence="2">The sequence shown here is derived from an EMBL/GenBank/DDBJ whole genome shotgun (WGS) entry which is preliminary data.</text>
</comment>
<feature type="transmembrane region" description="Helical" evidence="1">
    <location>
        <begin position="90"/>
        <end position="116"/>
    </location>
</feature>
<keyword evidence="1" id="KW-0812">Transmembrane</keyword>
<feature type="transmembrane region" description="Helical" evidence="1">
    <location>
        <begin position="12"/>
        <end position="37"/>
    </location>
</feature>
<gene>
    <name evidence="2" type="ORF">HNQ88_004580</name>
</gene>
<evidence type="ECO:0000313" key="3">
    <source>
        <dbReference type="Proteomes" id="UP001185092"/>
    </source>
</evidence>
<keyword evidence="3" id="KW-1185">Reference proteome</keyword>
<organism evidence="2 3">
    <name type="scientific">Aureibacter tunicatorum</name>
    <dbReference type="NCBI Taxonomy" id="866807"/>
    <lineage>
        <taxon>Bacteria</taxon>
        <taxon>Pseudomonadati</taxon>
        <taxon>Bacteroidota</taxon>
        <taxon>Cytophagia</taxon>
        <taxon>Cytophagales</taxon>
        <taxon>Persicobacteraceae</taxon>
        <taxon>Aureibacter</taxon>
    </lineage>
</organism>
<feature type="transmembrane region" description="Helical" evidence="1">
    <location>
        <begin position="57"/>
        <end position="78"/>
    </location>
</feature>
<evidence type="ECO:0000313" key="2">
    <source>
        <dbReference type="EMBL" id="MDR6241493.1"/>
    </source>
</evidence>
<reference evidence="2" key="1">
    <citation type="submission" date="2023-07" db="EMBL/GenBank/DDBJ databases">
        <title>Genomic Encyclopedia of Type Strains, Phase IV (KMG-IV): sequencing the most valuable type-strain genomes for metagenomic binning, comparative biology and taxonomic classification.</title>
        <authorList>
            <person name="Goeker M."/>
        </authorList>
    </citation>
    <scope>NUCLEOTIDE SEQUENCE</scope>
    <source>
        <strain evidence="2">DSM 26174</strain>
    </source>
</reference>
<dbReference type="EMBL" id="JAVDQD010000008">
    <property type="protein sequence ID" value="MDR6241493.1"/>
    <property type="molecule type" value="Genomic_DNA"/>
</dbReference>
<keyword evidence="1" id="KW-1133">Transmembrane helix</keyword>
<accession>A0AAE3XSW4</accession>
<dbReference type="RefSeq" id="WP_309942310.1">
    <property type="nucleotide sequence ID" value="NZ_AP025306.1"/>
</dbReference>
<dbReference type="Proteomes" id="UP001185092">
    <property type="component" value="Unassembled WGS sequence"/>
</dbReference>
<feature type="transmembrane region" description="Helical" evidence="1">
    <location>
        <begin position="128"/>
        <end position="153"/>
    </location>
</feature>
<keyword evidence="1" id="KW-0472">Membrane</keyword>
<proteinExistence type="predicted"/>